<evidence type="ECO:0000256" key="1">
    <source>
        <dbReference type="ARBA" id="ARBA00004651"/>
    </source>
</evidence>
<feature type="binding site" evidence="17">
    <location>
        <position position="4"/>
    </location>
    <ligand>
        <name>ATP</name>
        <dbReference type="ChEBI" id="CHEBI:30616"/>
    </ligand>
</feature>
<evidence type="ECO:0000256" key="11">
    <source>
        <dbReference type="ARBA" id="ARBA00023098"/>
    </source>
</evidence>
<evidence type="ECO:0000313" key="20">
    <source>
        <dbReference type="EMBL" id="OZT78142.1"/>
    </source>
</evidence>
<feature type="binding site" evidence="16">
    <location>
        <position position="64"/>
    </location>
    <ligand>
        <name>substrate</name>
    </ligand>
</feature>
<feature type="binding site" evidence="16">
    <location>
        <position position="4"/>
    </location>
    <ligand>
        <name>substrate</name>
    </ligand>
</feature>
<keyword evidence="11" id="KW-0443">Lipid metabolism</keyword>
<protein>
    <submittedName>
        <fullName evidence="20">Diacylglycerol kinase</fullName>
    </submittedName>
</protein>
<keyword evidence="18" id="KW-0479">Metal-binding</keyword>
<comment type="subcellular location">
    <subcellularLocation>
        <location evidence="1">Cell membrane</location>
        <topology evidence="1">Multi-pass membrane protein</topology>
    </subcellularLocation>
</comment>
<keyword evidence="10 19" id="KW-1133">Transmembrane helix</keyword>
<name>A0A265E977_9STAP</name>
<comment type="cofactor">
    <cofactor evidence="18">
        <name>Mg(2+)</name>
        <dbReference type="ChEBI" id="CHEBI:18420"/>
    </cofactor>
    <text evidence="18">Mn(2+), Zn(2+), Cd(2+) and Co(2+) support activity to lesser extents.</text>
</comment>
<evidence type="ECO:0000256" key="17">
    <source>
        <dbReference type="PIRSR" id="PIRSR600829-3"/>
    </source>
</evidence>
<evidence type="ECO:0000256" key="8">
    <source>
        <dbReference type="ARBA" id="ARBA00022777"/>
    </source>
</evidence>
<evidence type="ECO:0000256" key="15">
    <source>
        <dbReference type="PIRSR" id="PIRSR600829-1"/>
    </source>
</evidence>
<feature type="binding site" evidence="17">
    <location>
        <position position="71"/>
    </location>
    <ligand>
        <name>ATP</name>
        <dbReference type="ChEBI" id="CHEBI:30616"/>
    </ligand>
</feature>
<dbReference type="CDD" id="cd14265">
    <property type="entry name" value="UDPK_IM_like"/>
    <property type="match status" value="1"/>
</dbReference>
<feature type="binding site" evidence="18">
    <location>
        <position position="71"/>
    </location>
    <ligand>
        <name>a divalent metal cation</name>
        <dbReference type="ChEBI" id="CHEBI:60240"/>
    </ligand>
</feature>
<dbReference type="AlphaFoldDB" id="A0A265E977"/>
<gene>
    <name evidence="20" type="ORF">CFN03_02335</name>
</gene>
<keyword evidence="3" id="KW-1003">Cell membrane</keyword>
<dbReference type="GO" id="GO:0005524">
    <property type="term" value="F:ATP binding"/>
    <property type="evidence" value="ECO:0007669"/>
    <property type="project" value="UniProtKB-KW"/>
</dbReference>
<keyword evidence="4" id="KW-0444">Lipid biosynthesis</keyword>
<dbReference type="GO" id="GO:0008654">
    <property type="term" value="P:phospholipid biosynthetic process"/>
    <property type="evidence" value="ECO:0007669"/>
    <property type="project" value="UniProtKB-KW"/>
</dbReference>
<evidence type="ECO:0000256" key="7">
    <source>
        <dbReference type="ARBA" id="ARBA00022741"/>
    </source>
</evidence>
<evidence type="ECO:0000256" key="14">
    <source>
        <dbReference type="ARBA" id="ARBA00023264"/>
    </source>
</evidence>
<dbReference type="PANTHER" id="PTHR34299">
    <property type="entry name" value="DIACYLGLYCEROL KINASE"/>
    <property type="match status" value="1"/>
</dbReference>
<dbReference type="InterPro" id="IPR036945">
    <property type="entry name" value="DAGK_sf"/>
</dbReference>
<keyword evidence="14" id="KW-1208">Phospholipid metabolism</keyword>
<evidence type="ECO:0000256" key="10">
    <source>
        <dbReference type="ARBA" id="ARBA00022989"/>
    </source>
</evidence>
<keyword evidence="9 17" id="KW-0067">ATP-binding</keyword>
<accession>A0A265E977</accession>
<evidence type="ECO:0000256" key="18">
    <source>
        <dbReference type="PIRSR" id="PIRSR600829-4"/>
    </source>
</evidence>
<reference evidence="20 21" key="1">
    <citation type="submission" date="2017-07" db="EMBL/GenBank/DDBJ databases">
        <title>Shotgun whole genome sequences of three halophilic bacterial isolates.</title>
        <authorList>
            <person name="Pozzo T."/>
            <person name="Higdon S.M."/>
            <person name="Quillaguaman J."/>
        </authorList>
    </citation>
    <scope>NUCLEOTIDE SEQUENCE [LARGE SCALE GENOMIC DNA]</scope>
    <source>
        <strain evidence="20 21">BU-1</strain>
    </source>
</reference>
<feature type="binding site" evidence="17">
    <location>
        <begin position="89"/>
        <end position="90"/>
    </location>
    <ligand>
        <name>ATP</name>
        <dbReference type="ChEBI" id="CHEBI:30616"/>
    </ligand>
</feature>
<keyword evidence="6 19" id="KW-0812">Transmembrane</keyword>
<proteinExistence type="inferred from homology"/>
<dbReference type="Pfam" id="PF01219">
    <property type="entry name" value="DAGK_prokar"/>
    <property type="match status" value="1"/>
</dbReference>
<evidence type="ECO:0000256" key="4">
    <source>
        <dbReference type="ARBA" id="ARBA00022516"/>
    </source>
</evidence>
<keyword evidence="18" id="KW-0460">Magnesium</keyword>
<dbReference type="PANTHER" id="PTHR34299:SF1">
    <property type="entry name" value="DIACYLGLYCEROL KINASE"/>
    <property type="match status" value="1"/>
</dbReference>
<comment type="similarity">
    <text evidence="2">Belongs to the bacterial diacylglycerol kinase family.</text>
</comment>
<evidence type="ECO:0000256" key="13">
    <source>
        <dbReference type="ARBA" id="ARBA00023209"/>
    </source>
</evidence>
<keyword evidence="12 19" id="KW-0472">Membrane</keyword>
<keyword evidence="8 20" id="KW-0418">Kinase</keyword>
<dbReference type="Gene3D" id="1.10.287.3610">
    <property type="match status" value="1"/>
</dbReference>
<evidence type="ECO:0000256" key="19">
    <source>
        <dbReference type="SAM" id="Phobius"/>
    </source>
</evidence>
<evidence type="ECO:0000313" key="21">
    <source>
        <dbReference type="Proteomes" id="UP000216682"/>
    </source>
</evidence>
<dbReference type="GO" id="GO:0016301">
    <property type="term" value="F:kinase activity"/>
    <property type="evidence" value="ECO:0007669"/>
    <property type="project" value="UniProtKB-KW"/>
</dbReference>
<feature type="transmembrane region" description="Helical" evidence="19">
    <location>
        <begin position="50"/>
        <end position="70"/>
    </location>
</feature>
<comment type="caution">
    <text evidence="20">The sequence shown here is derived from an EMBL/GenBank/DDBJ whole genome shotgun (WGS) entry which is preliminary data.</text>
</comment>
<evidence type="ECO:0000256" key="3">
    <source>
        <dbReference type="ARBA" id="ARBA00022475"/>
    </source>
</evidence>
<dbReference type="InterPro" id="IPR033717">
    <property type="entry name" value="UDPK"/>
</dbReference>
<dbReference type="GO" id="GO:0005886">
    <property type="term" value="C:plasma membrane"/>
    <property type="evidence" value="ECO:0007669"/>
    <property type="project" value="UniProtKB-SubCell"/>
</dbReference>
<evidence type="ECO:0000256" key="6">
    <source>
        <dbReference type="ARBA" id="ARBA00022692"/>
    </source>
</evidence>
<dbReference type="GO" id="GO:0046872">
    <property type="term" value="F:metal ion binding"/>
    <property type="evidence" value="ECO:0007669"/>
    <property type="project" value="UniProtKB-KW"/>
</dbReference>
<sequence>MDMRLYNRFKYAFMGLRWLMQKDTHFIAHLVFGGLAVILGMIVGLDRTGWLFIVSAVFLVLIAEAFNTAVEAAVDLSTDTIHPMAKAAKDAGAAGVLLSAAYAVVIGLIVFIPYLI</sequence>
<feature type="active site" description="Proton acceptor" evidence="15">
    <location>
        <position position="64"/>
    </location>
</feature>
<feature type="transmembrane region" description="Helical" evidence="19">
    <location>
        <begin position="91"/>
        <end position="115"/>
    </location>
</feature>
<keyword evidence="7 17" id="KW-0547">Nucleotide-binding</keyword>
<dbReference type="Proteomes" id="UP000216682">
    <property type="component" value="Unassembled WGS sequence"/>
</dbReference>
<evidence type="ECO:0000256" key="5">
    <source>
        <dbReference type="ARBA" id="ARBA00022679"/>
    </source>
</evidence>
<feature type="transmembrane region" description="Helical" evidence="19">
    <location>
        <begin position="26"/>
        <end position="44"/>
    </location>
</feature>
<keyword evidence="13" id="KW-0594">Phospholipid biosynthesis</keyword>
<keyword evidence="5" id="KW-0808">Transferase</keyword>
<organism evidence="20 21">
    <name type="scientific">Salinicoccus roseus</name>
    <dbReference type="NCBI Taxonomy" id="45670"/>
    <lineage>
        <taxon>Bacteria</taxon>
        <taxon>Bacillati</taxon>
        <taxon>Bacillota</taxon>
        <taxon>Bacilli</taxon>
        <taxon>Bacillales</taxon>
        <taxon>Staphylococcaceae</taxon>
        <taxon>Salinicoccus</taxon>
    </lineage>
</organism>
<evidence type="ECO:0000256" key="12">
    <source>
        <dbReference type="ARBA" id="ARBA00023136"/>
    </source>
</evidence>
<feature type="binding site" evidence="17">
    <location>
        <position position="11"/>
    </location>
    <ligand>
        <name>ATP</name>
        <dbReference type="ChEBI" id="CHEBI:30616"/>
    </ligand>
</feature>
<dbReference type="InterPro" id="IPR000829">
    <property type="entry name" value="DAGK"/>
</dbReference>
<dbReference type="EMBL" id="NPEZ01000001">
    <property type="protein sequence ID" value="OZT78142.1"/>
    <property type="molecule type" value="Genomic_DNA"/>
</dbReference>
<evidence type="ECO:0000256" key="16">
    <source>
        <dbReference type="PIRSR" id="PIRSR600829-2"/>
    </source>
</evidence>
<evidence type="ECO:0000256" key="9">
    <source>
        <dbReference type="ARBA" id="ARBA00022840"/>
    </source>
</evidence>
<evidence type="ECO:0000256" key="2">
    <source>
        <dbReference type="ARBA" id="ARBA00005967"/>
    </source>
</evidence>